<dbReference type="NCBIfam" id="TIGR00041">
    <property type="entry name" value="DTMP_kinase"/>
    <property type="match status" value="1"/>
</dbReference>
<dbReference type="Pfam" id="PF02223">
    <property type="entry name" value="Thymidylate_kin"/>
    <property type="match status" value="1"/>
</dbReference>
<evidence type="ECO:0000256" key="12">
    <source>
        <dbReference type="HAMAP-Rule" id="MF_00165"/>
    </source>
</evidence>
<organism evidence="14 15">
    <name type="scientific">Ottowia oryzae</name>
    <dbReference type="NCBI Taxonomy" id="2109914"/>
    <lineage>
        <taxon>Bacteria</taxon>
        <taxon>Pseudomonadati</taxon>
        <taxon>Pseudomonadota</taxon>
        <taxon>Betaproteobacteria</taxon>
        <taxon>Burkholderiales</taxon>
        <taxon>Comamonadaceae</taxon>
        <taxon>Ottowia</taxon>
    </lineage>
</organism>
<sequence>MAAPGLFISFEGIDGAGKSTHIDALAAAFRAAGRQVTLTREPGGTPLAEKIRALALHEPMDALTEALLMFAARRDHLRQVIVPALARGDVVLCDRFTDATFAYQGGGRGFDWQSLSILELLAQDAPALGADFVQKTLLQPDLTLWFDIPPAVAAERLAGARVPDRFESQPVAFFDAVRAGYARRAQAEPQRFARINADQPREAVADEVRAALDGRGWL</sequence>
<dbReference type="FunFam" id="3.40.50.300:FF:000225">
    <property type="entry name" value="Thymidylate kinase"/>
    <property type="match status" value="1"/>
</dbReference>
<dbReference type="GO" id="GO:0005829">
    <property type="term" value="C:cytosol"/>
    <property type="evidence" value="ECO:0007669"/>
    <property type="project" value="TreeGrafter"/>
</dbReference>
<dbReference type="EMBL" id="CP027666">
    <property type="protein sequence ID" value="AVO34808.1"/>
    <property type="molecule type" value="Genomic_DNA"/>
</dbReference>
<dbReference type="Gene3D" id="3.40.50.300">
    <property type="entry name" value="P-loop containing nucleotide triphosphate hydrolases"/>
    <property type="match status" value="1"/>
</dbReference>
<comment type="catalytic activity">
    <reaction evidence="10 12">
        <text>dTMP + ATP = dTDP + ADP</text>
        <dbReference type="Rhea" id="RHEA:13517"/>
        <dbReference type="ChEBI" id="CHEBI:30616"/>
        <dbReference type="ChEBI" id="CHEBI:58369"/>
        <dbReference type="ChEBI" id="CHEBI:63528"/>
        <dbReference type="ChEBI" id="CHEBI:456216"/>
        <dbReference type="EC" id="2.7.4.9"/>
    </reaction>
</comment>
<feature type="domain" description="Thymidylate kinase-like" evidence="13">
    <location>
        <begin position="10"/>
        <end position="207"/>
    </location>
</feature>
<keyword evidence="5 12" id="KW-0545">Nucleotide biosynthesis</keyword>
<evidence type="ECO:0000256" key="5">
    <source>
        <dbReference type="ARBA" id="ARBA00022727"/>
    </source>
</evidence>
<evidence type="ECO:0000256" key="3">
    <source>
        <dbReference type="ARBA" id="ARBA00017144"/>
    </source>
</evidence>
<proteinExistence type="inferred from homology"/>
<gene>
    <name evidence="12" type="primary">tmk</name>
    <name evidence="14" type="ORF">C6570_11635</name>
</gene>
<comment type="similarity">
    <text evidence="1 12">Belongs to the thymidylate kinase family.</text>
</comment>
<dbReference type="GO" id="GO:0006227">
    <property type="term" value="P:dUDP biosynthetic process"/>
    <property type="evidence" value="ECO:0007669"/>
    <property type="project" value="TreeGrafter"/>
</dbReference>
<keyword evidence="4 12" id="KW-0808">Transferase</keyword>
<evidence type="ECO:0000256" key="4">
    <source>
        <dbReference type="ARBA" id="ARBA00022679"/>
    </source>
</evidence>
<evidence type="ECO:0000313" key="14">
    <source>
        <dbReference type="EMBL" id="AVO34808.1"/>
    </source>
</evidence>
<accession>A0A2S0MFZ7</accession>
<dbReference type="GO" id="GO:0005524">
    <property type="term" value="F:ATP binding"/>
    <property type="evidence" value="ECO:0007669"/>
    <property type="project" value="UniProtKB-UniRule"/>
</dbReference>
<dbReference type="Proteomes" id="UP000239709">
    <property type="component" value="Chromosome"/>
</dbReference>
<dbReference type="EC" id="2.7.4.9" evidence="2 12"/>
<dbReference type="AlphaFoldDB" id="A0A2S0MFZ7"/>
<dbReference type="PANTHER" id="PTHR10344">
    <property type="entry name" value="THYMIDYLATE KINASE"/>
    <property type="match status" value="1"/>
</dbReference>
<evidence type="ECO:0000256" key="11">
    <source>
        <dbReference type="ARBA" id="ARBA00057735"/>
    </source>
</evidence>
<name>A0A2S0MFZ7_9BURK</name>
<dbReference type="KEGG" id="otk:C6570_11635"/>
<evidence type="ECO:0000256" key="1">
    <source>
        <dbReference type="ARBA" id="ARBA00009776"/>
    </source>
</evidence>
<dbReference type="GO" id="GO:0004798">
    <property type="term" value="F:dTMP kinase activity"/>
    <property type="evidence" value="ECO:0007669"/>
    <property type="project" value="UniProtKB-UniRule"/>
</dbReference>
<dbReference type="GO" id="GO:0006235">
    <property type="term" value="P:dTTP biosynthetic process"/>
    <property type="evidence" value="ECO:0007669"/>
    <property type="project" value="UniProtKB-UniRule"/>
</dbReference>
<feature type="binding site" evidence="12">
    <location>
        <begin position="12"/>
        <end position="19"/>
    </location>
    <ligand>
        <name>ATP</name>
        <dbReference type="ChEBI" id="CHEBI:30616"/>
    </ligand>
</feature>
<keyword evidence="7 12" id="KW-0418">Kinase</keyword>
<keyword evidence="6 12" id="KW-0547">Nucleotide-binding</keyword>
<evidence type="ECO:0000256" key="6">
    <source>
        <dbReference type="ARBA" id="ARBA00022741"/>
    </source>
</evidence>
<evidence type="ECO:0000313" key="15">
    <source>
        <dbReference type="Proteomes" id="UP000239709"/>
    </source>
</evidence>
<dbReference type="GO" id="GO:0006233">
    <property type="term" value="P:dTDP biosynthetic process"/>
    <property type="evidence" value="ECO:0007669"/>
    <property type="project" value="InterPro"/>
</dbReference>
<evidence type="ECO:0000256" key="8">
    <source>
        <dbReference type="ARBA" id="ARBA00022840"/>
    </source>
</evidence>
<dbReference type="SUPFAM" id="SSF52540">
    <property type="entry name" value="P-loop containing nucleoside triphosphate hydrolases"/>
    <property type="match status" value="1"/>
</dbReference>
<dbReference type="InterPro" id="IPR018094">
    <property type="entry name" value="Thymidylate_kinase"/>
</dbReference>
<evidence type="ECO:0000256" key="9">
    <source>
        <dbReference type="ARBA" id="ARBA00029962"/>
    </source>
</evidence>
<dbReference type="InterPro" id="IPR027417">
    <property type="entry name" value="P-loop_NTPase"/>
</dbReference>
<keyword evidence="15" id="KW-1185">Reference proteome</keyword>
<dbReference type="RefSeq" id="WP_106703358.1">
    <property type="nucleotide sequence ID" value="NZ_CP027666.1"/>
</dbReference>
<dbReference type="InterPro" id="IPR039430">
    <property type="entry name" value="Thymidylate_kin-like_dom"/>
</dbReference>
<evidence type="ECO:0000256" key="2">
    <source>
        <dbReference type="ARBA" id="ARBA00012980"/>
    </source>
</evidence>
<evidence type="ECO:0000256" key="7">
    <source>
        <dbReference type="ARBA" id="ARBA00022777"/>
    </source>
</evidence>
<reference evidence="14 15" key="1">
    <citation type="submission" date="2018-03" db="EMBL/GenBank/DDBJ databases">
        <title>Genome sequencing of Ottowia sp.</title>
        <authorList>
            <person name="Kim S.-J."/>
            <person name="Heo J."/>
            <person name="Kwon S.-W."/>
        </authorList>
    </citation>
    <scope>NUCLEOTIDE SEQUENCE [LARGE SCALE GENOMIC DNA]</scope>
    <source>
        <strain evidence="14 15">KADR8-3</strain>
    </source>
</reference>
<comment type="function">
    <text evidence="11 12">Phosphorylation of dTMP to form dTDP in both de novo and salvage pathways of dTTP synthesis.</text>
</comment>
<dbReference type="HAMAP" id="MF_00165">
    <property type="entry name" value="Thymidylate_kinase"/>
    <property type="match status" value="1"/>
</dbReference>
<protein>
    <recommendedName>
        <fullName evidence="3 12">Thymidylate kinase</fullName>
        <ecNumber evidence="2 12">2.7.4.9</ecNumber>
    </recommendedName>
    <alternativeName>
        <fullName evidence="9 12">dTMP kinase</fullName>
    </alternativeName>
</protein>
<dbReference type="CDD" id="cd01672">
    <property type="entry name" value="TMPK"/>
    <property type="match status" value="1"/>
</dbReference>
<dbReference type="PANTHER" id="PTHR10344:SF4">
    <property type="entry name" value="UMP-CMP KINASE 2, MITOCHONDRIAL"/>
    <property type="match status" value="1"/>
</dbReference>
<dbReference type="OrthoDB" id="9774907at2"/>
<evidence type="ECO:0000256" key="10">
    <source>
        <dbReference type="ARBA" id="ARBA00048743"/>
    </source>
</evidence>
<evidence type="ECO:0000259" key="13">
    <source>
        <dbReference type="Pfam" id="PF02223"/>
    </source>
</evidence>
<keyword evidence="8 12" id="KW-0067">ATP-binding</keyword>